<gene>
    <name evidence="1" type="ORF">NEZAVI_LOCUS15858</name>
</gene>
<evidence type="ECO:0000313" key="1">
    <source>
        <dbReference type="EMBL" id="CAH1408302.1"/>
    </source>
</evidence>
<dbReference type="EMBL" id="OV725083">
    <property type="protein sequence ID" value="CAH1408302.1"/>
    <property type="molecule type" value="Genomic_DNA"/>
</dbReference>
<accession>A0A9P0HU26</accession>
<keyword evidence="2" id="KW-1185">Reference proteome</keyword>
<evidence type="ECO:0000313" key="2">
    <source>
        <dbReference type="Proteomes" id="UP001152798"/>
    </source>
</evidence>
<sequence length="39" mass="4566">MWMTHRGIPHISKYLGTCSIKPLILKKYHPKKAWSILST</sequence>
<dbReference type="AlphaFoldDB" id="A0A9P0HU26"/>
<reference evidence="1" key="1">
    <citation type="submission" date="2022-01" db="EMBL/GenBank/DDBJ databases">
        <authorList>
            <person name="King R."/>
        </authorList>
    </citation>
    <scope>NUCLEOTIDE SEQUENCE</scope>
</reference>
<proteinExistence type="predicted"/>
<name>A0A9P0HU26_NEZVI</name>
<protein>
    <submittedName>
        <fullName evidence="1">Uncharacterized protein</fullName>
    </submittedName>
</protein>
<dbReference type="Proteomes" id="UP001152798">
    <property type="component" value="Chromosome 7"/>
</dbReference>
<organism evidence="1 2">
    <name type="scientific">Nezara viridula</name>
    <name type="common">Southern green stink bug</name>
    <name type="synonym">Cimex viridulus</name>
    <dbReference type="NCBI Taxonomy" id="85310"/>
    <lineage>
        <taxon>Eukaryota</taxon>
        <taxon>Metazoa</taxon>
        <taxon>Ecdysozoa</taxon>
        <taxon>Arthropoda</taxon>
        <taxon>Hexapoda</taxon>
        <taxon>Insecta</taxon>
        <taxon>Pterygota</taxon>
        <taxon>Neoptera</taxon>
        <taxon>Paraneoptera</taxon>
        <taxon>Hemiptera</taxon>
        <taxon>Heteroptera</taxon>
        <taxon>Panheteroptera</taxon>
        <taxon>Pentatomomorpha</taxon>
        <taxon>Pentatomoidea</taxon>
        <taxon>Pentatomidae</taxon>
        <taxon>Pentatominae</taxon>
        <taxon>Nezara</taxon>
    </lineage>
</organism>